<feature type="transmembrane region" description="Helical" evidence="11">
    <location>
        <begin position="364"/>
        <end position="386"/>
    </location>
</feature>
<keyword evidence="8 9" id="KW-0807">Transducer</keyword>
<keyword evidence="3 9" id="KW-0812">Transmembrane</keyword>
<dbReference type="PRINTS" id="PR00237">
    <property type="entry name" value="GPCRRHODOPSN"/>
</dbReference>
<dbReference type="SUPFAM" id="SSF81321">
    <property type="entry name" value="Family A G protein-coupled receptor-like"/>
    <property type="match status" value="1"/>
</dbReference>
<evidence type="ECO:0000256" key="3">
    <source>
        <dbReference type="ARBA" id="ARBA00022692"/>
    </source>
</evidence>
<feature type="transmembrane region" description="Helical" evidence="11">
    <location>
        <begin position="288"/>
        <end position="309"/>
    </location>
</feature>
<evidence type="ECO:0000259" key="12">
    <source>
        <dbReference type="PROSITE" id="PS50262"/>
    </source>
</evidence>
<gene>
    <name evidence="13" type="ORF">QTO34_008809</name>
</gene>
<dbReference type="FunFam" id="1.20.1070.10:FF:000126">
    <property type="entry name" value="Probable G-protein coupled receptor 139"/>
    <property type="match status" value="1"/>
</dbReference>
<accession>A0AA40HHF1</accession>
<evidence type="ECO:0000256" key="8">
    <source>
        <dbReference type="ARBA" id="ARBA00023224"/>
    </source>
</evidence>
<keyword evidence="4 11" id="KW-1133">Transmembrane helix</keyword>
<protein>
    <recommendedName>
        <fullName evidence="12">G-protein coupled receptors family 1 profile domain-containing protein</fullName>
    </recommendedName>
</protein>
<feature type="transmembrane region" description="Helical" evidence="11">
    <location>
        <begin position="321"/>
        <end position="344"/>
    </location>
</feature>
<feature type="region of interest" description="Disordered" evidence="10">
    <location>
        <begin position="241"/>
        <end position="274"/>
    </location>
</feature>
<feature type="compositionally biased region" description="Polar residues" evidence="10">
    <location>
        <begin position="71"/>
        <end position="81"/>
    </location>
</feature>
<dbReference type="GO" id="GO:0005886">
    <property type="term" value="C:plasma membrane"/>
    <property type="evidence" value="ECO:0007669"/>
    <property type="project" value="UniProtKB-SubCell"/>
</dbReference>
<dbReference type="Proteomes" id="UP001177744">
    <property type="component" value="Unassembled WGS sequence"/>
</dbReference>
<dbReference type="InterPro" id="IPR017452">
    <property type="entry name" value="GPCR_Rhodpsn_7TM"/>
</dbReference>
<evidence type="ECO:0000256" key="5">
    <source>
        <dbReference type="ARBA" id="ARBA00023040"/>
    </source>
</evidence>
<dbReference type="PROSITE" id="PS00237">
    <property type="entry name" value="G_PROTEIN_RECEP_F1_1"/>
    <property type="match status" value="1"/>
</dbReference>
<feature type="compositionally biased region" description="Basic and acidic residues" evidence="10">
    <location>
        <begin position="196"/>
        <end position="218"/>
    </location>
</feature>
<evidence type="ECO:0000313" key="13">
    <source>
        <dbReference type="EMBL" id="KAK1330867.1"/>
    </source>
</evidence>
<feature type="transmembrane region" description="Helical" evidence="11">
    <location>
        <begin position="447"/>
        <end position="466"/>
    </location>
</feature>
<comment type="similarity">
    <text evidence="9">Belongs to the G-protein coupled receptor 1 family.</text>
</comment>
<evidence type="ECO:0000256" key="6">
    <source>
        <dbReference type="ARBA" id="ARBA00023136"/>
    </source>
</evidence>
<dbReference type="PANTHER" id="PTHR46272:SF1">
    <property type="entry name" value="G-PROTEIN COUPLED RECEPTOR 142-RELATED"/>
    <property type="match status" value="1"/>
</dbReference>
<dbReference type="PROSITE" id="PS50262">
    <property type="entry name" value="G_PROTEIN_RECEP_F1_2"/>
    <property type="match status" value="1"/>
</dbReference>
<name>A0AA40HHF1_CNENI</name>
<evidence type="ECO:0000256" key="10">
    <source>
        <dbReference type="SAM" id="MobiDB-lite"/>
    </source>
</evidence>
<keyword evidence="2" id="KW-1003">Cell membrane</keyword>
<dbReference type="Pfam" id="PF00001">
    <property type="entry name" value="7tm_1"/>
    <property type="match status" value="1"/>
</dbReference>
<evidence type="ECO:0000256" key="7">
    <source>
        <dbReference type="ARBA" id="ARBA00023170"/>
    </source>
</evidence>
<comment type="subcellular location">
    <subcellularLocation>
        <location evidence="1">Cell membrane</location>
        <topology evidence="1">Multi-pass membrane protein</topology>
    </subcellularLocation>
</comment>
<evidence type="ECO:0000313" key="14">
    <source>
        <dbReference type="Proteomes" id="UP001177744"/>
    </source>
</evidence>
<evidence type="ECO:0000256" key="11">
    <source>
        <dbReference type="SAM" id="Phobius"/>
    </source>
</evidence>
<proteinExistence type="inferred from homology"/>
<dbReference type="EMBL" id="JAULJE010000020">
    <property type="protein sequence ID" value="KAK1330867.1"/>
    <property type="molecule type" value="Genomic_DNA"/>
</dbReference>
<feature type="region of interest" description="Disordered" evidence="10">
    <location>
        <begin position="160"/>
        <end position="218"/>
    </location>
</feature>
<evidence type="ECO:0000256" key="4">
    <source>
        <dbReference type="ARBA" id="ARBA00022989"/>
    </source>
</evidence>
<keyword evidence="14" id="KW-1185">Reference proteome</keyword>
<evidence type="ECO:0000256" key="9">
    <source>
        <dbReference type="RuleBase" id="RU000688"/>
    </source>
</evidence>
<feature type="transmembrane region" description="Helical" evidence="11">
    <location>
        <begin position="522"/>
        <end position="545"/>
    </location>
</feature>
<dbReference type="PANTHER" id="PTHR46272">
    <property type="entry name" value="G_PROTEIN_RECEP_F1_2 DOMAIN-CONTAINING PROTEIN"/>
    <property type="match status" value="1"/>
</dbReference>
<evidence type="ECO:0000256" key="1">
    <source>
        <dbReference type="ARBA" id="ARBA00004651"/>
    </source>
</evidence>
<dbReference type="GO" id="GO:0004930">
    <property type="term" value="F:G protein-coupled receptor activity"/>
    <property type="evidence" value="ECO:0007669"/>
    <property type="project" value="UniProtKB-KW"/>
</dbReference>
<keyword evidence="6 11" id="KW-0472">Membrane</keyword>
<keyword evidence="5 9" id="KW-0297">G-protein coupled receptor</keyword>
<feature type="transmembrane region" description="Helical" evidence="11">
    <location>
        <begin position="407"/>
        <end position="425"/>
    </location>
</feature>
<feature type="domain" description="G-protein coupled receptors family 1 profile" evidence="12">
    <location>
        <begin position="301"/>
        <end position="542"/>
    </location>
</feature>
<comment type="caution">
    <text evidence="13">The sequence shown here is derived from an EMBL/GenBank/DDBJ whole genome shotgun (WGS) entry which is preliminary data.</text>
</comment>
<keyword evidence="7 9" id="KW-0675">Receptor</keyword>
<dbReference type="AlphaFoldDB" id="A0AA40HHF1"/>
<dbReference type="InterPro" id="IPR052477">
    <property type="entry name" value="Orphan_GPCR1"/>
</dbReference>
<dbReference type="Gene3D" id="1.20.1070.10">
    <property type="entry name" value="Rhodopsin 7-helix transmembrane proteins"/>
    <property type="match status" value="1"/>
</dbReference>
<feature type="region of interest" description="Disordered" evidence="10">
    <location>
        <begin position="1"/>
        <end position="101"/>
    </location>
</feature>
<feature type="transmembrane region" description="Helical" evidence="11">
    <location>
        <begin position="486"/>
        <end position="510"/>
    </location>
</feature>
<organism evidence="13 14">
    <name type="scientific">Cnephaeus nilssonii</name>
    <name type="common">Northern bat</name>
    <name type="synonym">Eptesicus nilssonii</name>
    <dbReference type="NCBI Taxonomy" id="3371016"/>
    <lineage>
        <taxon>Eukaryota</taxon>
        <taxon>Metazoa</taxon>
        <taxon>Chordata</taxon>
        <taxon>Craniata</taxon>
        <taxon>Vertebrata</taxon>
        <taxon>Euteleostomi</taxon>
        <taxon>Mammalia</taxon>
        <taxon>Eutheria</taxon>
        <taxon>Laurasiatheria</taxon>
        <taxon>Chiroptera</taxon>
        <taxon>Yangochiroptera</taxon>
        <taxon>Vespertilionidae</taxon>
        <taxon>Cnephaeus</taxon>
    </lineage>
</organism>
<dbReference type="InterPro" id="IPR000276">
    <property type="entry name" value="GPCR_Rhodpsn"/>
</dbReference>
<evidence type="ECO:0000256" key="2">
    <source>
        <dbReference type="ARBA" id="ARBA00022475"/>
    </source>
</evidence>
<reference evidence="13" key="1">
    <citation type="submission" date="2023-06" db="EMBL/GenBank/DDBJ databases">
        <title>Reference genome for the Northern bat (Eptesicus nilssonii), a most northern bat species.</title>
        <authorList>
            <person name="Laine V.N."/>
            <person name="Pulliainen A.T."/>
            <person name="Lilley T.M."/>
        </authorList>
    </citation>
    <scope>NUCLEOTIDE SEQUENCE</scope>
    <source>
        <strain evidence="13">BLF_Eptnil</strain>
        <tissue evidence="13">Kidney</tissue>
    </source>
</reference>
<sequence length="590" mass="63732">MADWASALLQPLWPPPGPTARSSCRTHSSKPKASLLDLGPAHGDLASPSQHRLPRPSLQTCPPLLHAGRVSSPNPSASPQSRPRRVCQPPLSPGGLPECRGARPCPLPEVSLPAVHPALPLGPRGFRFAPGHTYSTGFFPRGSAPPFPSSSSLRPTVLPLGPEGSERLEKPQGKQLRGELAMPGGACGATPGKPQGDLDFRTREPEARGARDRPRREDGHVGLAVKTVLWLGLIWGSAQSRGEQGPQAGQPRVAMLPTPNGSGPSPELEGHWPKTQERSPCVAGVIPVIYYSVLLSLGLPVNLLTTVALARLAARTRKPAYYYLLALTASDIVTQVVIVFGGFLLQGAVLARDVPRAVERTVNILEFAAIHASVWIAVLLTFDRYSALCHPLHHRAASSPGRARRDISVVLGAALLTGIPFYWWLDVWRDPGPPSTLDEALKWAHCLTVYFIPGGIFLVTNSAIIWRLRRRGGSGRRPRVGKSTAILLGLTTLFTCLWAPRIFVMLYHLYVAPVHRDWRVHLALDVANMVAMLHTVVNFGLYCFVSKTFRATIREVIHDAHLPCILGPQPEGTVAEPVLKPPGLPEGAGL</sequence>